<keyword evidence="2 5" id="KW-0812">Transmembrane</keyword>
<dbReference type="KEGG" id="acin:CBP34_10190"/>
<dbReference type="EMBL" id="CP021361">
    <property type="protein sequence ID" value="ART51950.1"/>
    <property type="molecule type" value="Genomic_DNA"/>
</dbReference>
<feature type="transmembrane region" description="Helical" evidence="5">
    <location>
        <begin position="44"/>
        <end position="69"/>
    </location>
</feature>
<feature type="transmembrane region" description="Helical" evidence="5">
    <location>
        <begin position="171"/>
        <end position="193"/>
    </location>
</feature>
<accession>A0A240U3K8</accession>
<keyword evidence="4 5" id="KW-0472">Membrane</keyword>
<dbReference type="SUPFAM" id="SSF52091">
    <property type="entry name" value="SpoIIaa-like"/>
    <property type="match status" value="1"/>
</dbReference>
<name>A0A240U3K8_9BURK</name>
<feature type="transmembrane region" description="Helical" evidence="5">
    <location>
        <begin position="127"/>
        <end position="151"/>
    </location>
</feature>
<evidence type="ECO:0000256" key="2">
    <source>
        <dbReference type="ARBA" id="ARBA00022692"/>
    </source>
</evidence>
<dbReference type="Proteomes" id="UP000194432">
    <property type="component" value="Chromosome 1"/>
</dbReference>
<comment type="subcellular location">
    <subcellularLocation>
        <location evidence="1">Membrane</location>
        <topology evidence="1">Multi-pass membrane protein</topology>
    </subcellularLocation>
</comment>
<dbReference type="CDD" id="cd07042">
    <property type="entry name" value="STAS_SulP_like_sulfate_transporter"/>
    <property type="match status" value="1"/>
</dbReference>
<organism evidence="7 8">
    <name type="scientific">Acidovorax carolinensis</name>
    <dbReference type="NCBI Taxonomy" id="553814"/>
    <lineage>
        <taxon>Bacteria</taxon>
        <taxon>Pseudomonadati</taxon>
        <taxon>Pseudomonadota</taxon>
        <taxon>Betaproteobacteria</taxon>
        <taxon>Burkholderiales</taxon>
        <taxon>Comamonadaceae</taxon>
        <taxon>Acidovorax</taxon>
    </lineage>
</organism>
<protein>
    <submittedName>
        <fullName evidence="7">Sodium-independent anion transporter</fullName>
    </submittedName>
</protein>
<dbReference type="InterPro" id="IPR001902">
    <property type="entry name" value="SLC26A/SulP_fam"/>
</dbReference>
<dbReference type="RefSeq" id="WP_094097962.1">
    <property type="nucleotide sequence ID" value="NZ_CP021361.1"/>
</dbReference>
<dbReference type="InterPro" id="IPR036513">
    <property type="entry name" value="STAS_dom_sf"/>
</dbReference>
<dbReference type="PROSITE" id="PS50801">
    <property type="entry name" value="STAS"/>
    <property type="match status" value="1"/>
</dbReference>
<dbReference type="GO" id="GO:0016020">
    <property type="term" value="C:membrane"/>
    <property type="evidence" value="ECO:0007669"/>
    <property type="project" value="UniProtKB-SubCell"/>
</dbReference>
<dbReference type="InterPro" id="IPR002645">
    <property type="entry name" value="STAS_dom"/>
</dbReference>
<evidence type="ECO:0000259" key="6">
    <source>
        <dbReference type="PROSITE" id="PS50801"/>
    </source>
</evidence>
<dbReference type="InterPro" id="IPR011547">
    <property type="entry name" value="SLC26A/SulP_dom"/>
</dbReference>
<feature type="transmembrane region" description="Helical" evidence="5">
    <location>
        <begin position="21"/>
        <end position="38"/>
    </location>
</feature>
<feature type="transmembrane region" description="Helical" evidence="5">
    <location>
        <begin position="318"/>
        <end position="340"/>
    </location>
</feature>
<gene>
    <name evidence="7" type="ORF">CBP34_10190</name>
</gene>
<feature type="domain" description="STAS" evidence="6">
    <location>
        <begin position="445"/>
        <end position="551"/>
    </location>
</feature>
<keyword evidence="3 5" id="KW-1133">Transmembrane helix</keyword>
<keyword evidence="8" id="KW-1185">Reference proteome</keyword>
<feature type="transmembrane region" description="Helical" evidence="5">
    <location>
        <begin position="376"/>
        <end position="392"/>
    </location>
</feature>
<dbReference type="Pfam" id="PF01740">
    <property type="entry name" value="STAS"/>
    <property type="match status" value="1"/>
</dbReference>
<dbReference type="Pfam" id="PF00916">
    <property type="entry name" value="Sulfate_transp"/>
    <property type="match status" value="1"/>
</dbReference>
<evidence type="ECO:0000313" key="7">
    <source>
        <dbReference type="EMBL" id="ART51950.1"/>
    </source>
</evidence>
<dbReference type="PANTHER" id="PTHR11814">
    <property type="entry name" value="SULFATE TRANSPORTER"/>
    <property type="match status" value="1"/>
</dbReference>
<evidence type="ECO:0000256" key="5">
    <source>
        <dbReference type="SAM" id="Phobius"/>
    </source>
</evidence>
<feature type="transmembrane region" description="Helical" evidence="5">
    <location>
        <begin position="200"/>
        <end position="222"/>
    </location>
</feature>
<proteinExistence type="predicted"/>
<evidence type="ECO:0000256" key="1">
    <source>
        <dbReference type="ARBA" id="ARBA00004141"/>
    </source>
</evidence>
<evidence type="ECO:0000256" key="3">
    <source>
        <dbReference type="ARBA" id="ARBA00022989"/>
    </source>
</evidence>
<evidence type="ECO:0000313" key="8">
    <source>
        <dbReference type="Proteomes" id="UP000194432"/>
    </source>
</evidence>
<feature type="transmembrane region" description="Helical" evidence="5">
    <location>
        <begin position="346"/>
        <end position="364"/>
    </location>
</feature>
<sequence length="574" mass="60655">MSLHTLSRWFPFLAWPRPDRALLKGEFWAGMTVGLMLVPQGVAYAALAGMPLVTGIYASLVPALVAVLFSASTRLGVGPTALTSLLIGASLSGLAEPGSAQWVAMAAWMAMLSGLVQLVMGLARFGWLLNLVTSPVLSGFTQAAALLILSSQLGALAGLRSDMGALWTTPSLGHFDLTAAAFGLGSLVLLMLARRLRPGFPAAIVVLGVAGVISWAVGYAEADGAVVGALPAGLPSLYWPGALPWPSFAALVMPVLVVTLVSFLETASSAKVDSQRSGERWNENQDLIGQGLAKISSGLCGSFATSASFSRSAINLYAGARSGWATVFAIGLVLVVLLWLTPALYHVPQSVLAAVVVTAVTSLIKPDSFVRLWRISRVEAVISGITFGLTLATAPRMYWGVLVGLLMNLSHFLYQRLHPRIIEVGMHPDGTLRDRHLWQLPALAPHVLALRMDAELDFASASALERRVMDHLSAHPDVVHVCLLAQPINRIDVTGVETFAQLVATLRARAGTLHLSGLKLPVEQVLRRAGVLEPGAGLAMYRTDAEALRALQQLPVTAENAHGAASGGQKERVG</sequence>
<dbReference type="Gene3D" id="3.30.750.24">
    <property type="entry name" value="STAS domain"/>
    <property type="match status" value="1"/>
</dbReference>
<dbReference type="AlphaFoldDB" id="A0A240U3K8"/>
<evidence type="ECO:0000256" key="4">
    <source>
        <dbReference type="ARBA" id="ARBA00023136"/>
    </source>
</evidence>
<feature type="transmembrane region" description="Helical" evidence="5">
    <location>
        <begin position="242"/>
        <end position="264"/>
    </location>
</feature>
<feature type="transmembrane region" description="Helical" evidence="5">
    <location>
        <begin position="101"/>
        <end position="120"/>
    </location>
</feature>
<reference evidence="7 8" key="1">
    <citation type="submission" date="2017-05" db="EMBL/GenBank/DDBJ databases">
        <title>Polyphasic characterization of four soil-derived phenanthrene-degrading Acidovorax strains and proposal of Acidovorax phenanthrenivorans sp. nov.</title>
        <authorList>
            <person name="Singleton D.R."/>
            <person name="Lee J."/>
            <person name="Dickey A.N."/>
            <person name="Stroud A."/>
            <person name="Scholl E.H."/>
            <person name="Wright F.A."/>
            <person name="Aitken M.D."/>
        </authorList>
    </citation>
    <scope>NUCLEOTIDE SEQUENCE [LARGE SCALE GENOMIC DNA]</scope>
    <source>
        <strain evidence="7">NA3</strain>
    </source>
</reference>
<dbReference type="GO" id="GO:0055085">
    <property type="term" value="P:transmembrane transport"/>
    <property type="evidence" value="ECO:0007669"/>
    <property type="project" value="InterPro"/>
</dbReference>